<dbReference type="Proteomes" id="UP000805193">
    <property type="component" value="Unassembled WGS sequence"/>
</dbReference>
<organism evidence="1 2">
    <name type="scientific">Ixodes persulcatus</name>
    <name type="common">Taiga tick</name>
    <dbReference type="NCBI Taxonomy" id="34615"/>
    <lineage>
        <taxon>Eukaryota</taxon>
        <taxon>Metazoa</taxon>
        <taxon>Ecdysozoa</taxon>
        <taxon>Arthropoda</taxon>
        <taxon>Chelicerata</taxon>
        <taxon>Arachnida</taxon>
        <taxon>Acari</taxon>
        <taxon>Parasitiformes</taxon>
        <taxon>Ixodida</taxon>
        <taxon>Ixodoidea</taxon>
        <taxon>Ixodidae</taxon>
        <taxon>Ixodinae</taxon>
        <taxon>Ixodes</taxon>
    </lineage>
</organism>
<name>A0AC60P8R3_IXOPE</name>
<dbReference type="EMBL" id="JABSTQ010011031">
    <property type="protein sequence ID" value="KAG0415784.1"/>
    <property type="molecule type" value="Genomic_DNA"/>
</dbReference>
<comment type="caution">
    <text evidence="1">The sequence shown here is derived from an EMBL/GenBank/DDBJ whole genome shotgun (WGS) entry which is preliminary data.</text>
</comment>
<keyword evidence="2" id="KW-1185">Reference proteome</keyword>
<gene>
    <name evidence="1" type="ORF">HPB47_007044</name>
</gene>
<proteinExistence type="predicted"/>
<evidence type="ECO:0000313" key="1">
    <source>
        <dbReference type="EMBL" id="KAG0415784.1"/>
    </source>
</evidence>
<sequence>MEPPKKKRKVLTLEEKANIIRAVASGRKKCDVAVEHGIPASTLSTSLKAKDAIVLATSSGNASKKKHLKTTPHEKLEEALFMWCNYIQARNVPLSGEVVQKKALGYACLLGFDEFKASPGWLSRFKEHYGIVGKVSSQARSRQVVVGERAGDPGEVATDQNFDDFVNADADADTDTTEVLDGEEIVQLVSGAQEESEDANDPDAVEAPMPTPSQVMDAVNILSTATITWRLTLNPLSTLACP</sequence>
<accession>A0AC60P8R3</accession>
<evidence type="ECO:0000313" key="2">
    <source>
        <dbReference type="Proteomes" id="UP000805193"/>
    </source>
</evidence>
<reference evidence="1 2" key="1">
    <citation type="journal article" date="2020" name="Cell">
        <title>Large-Scale Comparative Analyses of Tick Genomes Elucidate Their Genetic Diversity and Vector Capacities.</title>
        <authorList>
            <consortium name="Tick Genome and Microbiome Consortium (TIGMIC)"/>
            <person name="Jia N."/>
            <person name="Wang J."/>
            <person name="Shi W."/>
            <person name="Du L."/>
            <person name="Sun Y."/>
            <person name="Zhan W."/>
            <person name="Jiang J.F."/>
            <person name="Wang Q."/>
            <person name="Zhang B."/>
            <person name="Ji P."/>
            <person name="Bell-Sakyi L."/>
            <person name="Cui X.M."/>
            <person name="Yuan T.T."/>
            <person name="Jiang B.G."/>
            <person name="Yang W.F."/>
            <person name="Lam T.T."/>
            <person name="Chang Q.C."/>
            <person name="Ding S.J."/>
            <person name="Wang X.J."/>
            <person name="Zhu J.G."/>
            <person name="Ruan X.D."/>
            <person name="Zhao L."/>
            <person name="Wei J.T."/>
            <person name="Ye R.Z."/>
            <person name="Que T.C."/>
            <person name="Du C.H."/>
            <person name="Zhou Y.H."/>
            <person name="Cheng J.X."/>
            <person name="Dai P.F."/>
            <person name="Guo W.B."/>
            <person name="Han X.H."/>
            <person name="Huang E.J."/>
            <person name="Li L.F."/>
            <person name="Wei W."/>
            <person name="Gao Y.C."/>
            <person name="Liu J.Z."/>
            <person name="Shao H.Z."/>
            <person name="Wang X."/>
            <person name="Wang C.C."/>
            <person name="Yang T.C."/>
            <person name="Huo Q.B."/>
            <person name="Li W."/>
            <person name="Chen H.Y."/>
            <person name="Chen S.E."/>
            <person name="Zhou L.G."/>
            <person name="Ni X.B."/>
            <person name="Tian J.H."/>
            <person name="Sheng Y."/>
            <person name="Liu T."/>
            <person name="Pan Y.S."/>
            <person name="Xia L.Y."/>
            <person name="Li J."/>
            <person name="Zhao F."/>
            <person name="Cao W.C."/>
        </authorList>
    </citation>
    <scope>NUCLEOTIDE SEQUENCE [LARGE SCALE GENOMIC DNA]</scope>
    <source>
        <strain evidence="1">Iper-2018</strain>
    </source>
</reference>
<protein>
    <submittedName>
        <fullName evidence="1">Uncharacterized protein</fullName>
    </submittedName>
</protein>